<dbReference type="AlphaFoldDB" id="A0A4V5UZJ6"/>
<evidence type="ECO:0000259" key="1">
    <source>
        <dbReference type="Pfam" id="PF00501"/>
    </source>
</evidence>
<feature type="domain" description="AMP-dependent synthetase/ligase" evidence="1">
    <location>
        <begin position="34"/>
        <end position="362"/>
    </location>
</feature>
<feature type="domain" description="AMP-binding enzyme C-terminal" evidence="2">
    <location>
        <begin position="413"/>
        <end position="488"/>
    </location>
</feature>
<evidence type="ECO:0000313" key="3">
    <source>
        <dbReference type="EMBL" id="TKK88873.1"/>
    </source>
</evidence>
<dbReference type="InterPro" id="IPR045851">
    <property type="entry name" value="AMP-bd_C_sf"/>
</dbReference>
<dbReference type="PANTHER" id="PTHR43767:SF1">
    <property type="entry name" value="NONRIBOSOMAL PEPTIDE SYNTHASE PES1 (EUROFUNG)-RELATED"/>
    <property type="match status" value="1"/>
</dbReference>
<reference evidence="3 4" key="1">
    <citation type="submission" date="2019-04" db="EMBL/GenBank/DDBJ databases">
        <title>Herbidospora sp. NEAU-GS14.nov., a novel actinomycete isolated from soil.</title>
        <authorList>
            <person name="Han L."/>
        </authorList>
    </citation>
    <scope>NUCLEOTIDE SEQUENCE [LARGE SCALE GENOMIC DNA]</scope>
    <source>
        <strain evidence="3 4">NEAU-GS14</strain>
    </source>
</reference>
<dbReference type="Gene3D" id="3.30.300.30">
    <property type="match status" value="1"/>
</dbReference>
<dbReference type="Proteomes" id="UP000308705">
    <property type="component" value="Unassembled WGS sequence"/>
</dbReference>
<name>A0A4V5UZJ6_9ACTN</name>
<dbReference type="Pfam" id="PF13193">
    <property type="entry name" value="AMP-binding_C"/>
    <property type="match status" value="1"/>
</dbReference>
<keyword evidence="4" id="KW-1185">Reference proteome</keyword>
<dbReference type="Pfam" id="PF00501">
    <property type="entry name" value="AMP-binding"/>
    <property type="match status" value="1"/>
</dbReference>
<gene>
    <name evidence="3" type="ORF">FDA94_12420</name>
</gene>
<evidence type="ECO:0000259" key="2">
    <source>
        <dbReference type="Pfam" id="PF13193"/>
    </source>
</evidence>
<dbReference type="InterPro" id="IPR025110">
    <property type="entry name" value="AMP-bd_C"/>
</dbReference>
<dbReference type="InterPro" id="IPR050237">
    <property type="entry name" value="ATP-dep_AMP-bd_enzyme"/>
</dbReference>
<dbReference type="GO" id="GO:0016878">
    <property type="term" value="F:acid-thiol ligase activity"/>
    <property type="evidence" value="ECO:0007669"/>
    <property type="project" value="UniProtKB-ARBA"/>
</dbReference>
<dbReference type="InterPro" id="IPR000873">
    <property type="entry name" value="AMP-dep_synth/lig_dom"/>
</dbReference>
<protein>
    <submittedName>
        <fullName evidence="3">2,3-dihydroxybenzoate-AMP ligase</fullName>
    </submittedName>
</protein>
<comment type="caution">
    <text evidence="3">The sequence shown here is derived from an EMBL/GenBank/DDBJ whole genome shotgun (WGS) entry which is preliminary data.</text>
</comment>
<keyword evidence="3" id="KW-0436">Ligase</keyword>
<sequence length="511" mass="55630">MMLPGCTPWPEDLAAYYRSQQVWQGVALGDLPSEWAARYGDATALVWHDERISYRDLAIRVARTAAGFARHGIQPGDRVVLQLPNTPDFVVVAFAMFKAGVKAVFSLASHRSNEVGHLSDTSGAVGYVGPNHDIAHGLRIKHVLSPEDLDGTPVAHPEIDPSDVAFFLLSGGTTALPKLIPRTHDDYAYQTRTVADLCQVTSDDVYLAALPVEFNFTWGCPGVIGTLHQGGTVVLADDPGADDCFALIAREKVTVTSVVPTVAHLWLEAREYLDDDLSSLRLMQIGGARLQPELAARIEPELGCRLQQVFGMAEGLLSMSRLDDPAERVIATQGRPVSPFDEIQIVDGELLARGPYTLRGYYNAPEHNAKAFTPDGFYKTGDLASVTPDGDLVIEGRIKDVVIRGGDKIAAGEVEGHLLAHPDVDRAAVVPVPDEFLGERIYAFLVSRHGRPSLPELKRSLHERGLADFKLPDRVEFVDAFPLTPLGKVDKKVLAAAAADPMTARDWKERS</sequence>
<dbReference type="Gene3D" id="3.40.50.12780">
    <property type="entry name" value="N-terminal domain of ligase-like"/>
    <property type="match status" value="1"/>
</dbReference>
<accession>A0A4V5UZJ6</accession>
<organism evidence="3 4">
    <name type="scientific">Herbidospora galbida</name>
    <dbReference type="NCBI Taxonomy" id="2575442"/>
    <lineage>
        <taxon>Bacteria</taxon>
        <taxon>Bacillati</taxon>
        <taxon>Actinomycetota</taxon>
        <taxon>Actinomycetes</taxon>
        <taxon>Streptosporangiales</taxon>
        <taxon>Streptosporangiaceae</taxon>
        <taxon>Herbidospora</taxon>
    </lineage>
</organism>
<dbReference type="PANTHER" id="PTHR43767">
    <property type="entry name" value="LONG-CHAIN-FATTY-ACID--COA LIGASE"/>
    <property type="match status" value="1"/>
</dbReference>
<evidence type="ECO:0000313" key="4">
    <source>
        <dbReference type="Proteomes" id="UP000308705"/>
    </source>
</evidence>
<proteinExistence type="predicted"/>
<dbReference type="OrthoDB" id="9803968at2"/>
<dbReference type="SUPFAM" id="SSF56801">
    <property type="entry name" value="Acetyl-CoA synthetase-like"/>
    <property type="match status" value="1"/>
</dbReference>
<dbReference type="EMBL" id="SZQA01000009">
    <property type="protein sequence ID" value="TKK88873.1"/>
    <property type="molecule type" value="Genomic_DNA"/>
</dbReference>
<dbReference type="InterPro" id="IPR042099">
    <property type="entry name" value="ANL_N_sf"/>
</dbReference>